<comment type="caution">
    <text evidence="2">The sequence shown here is derived from an EMBL/GenBank/DDBJ whole genome shotgun (WGS) entry which is preliminary data.</text>
</comment>
<dbReference type="GO" id="GO:0016757">
    <property type="term" value="F:glycosyltransferase activity"/>
    <property type="evidence" value="ECO:0007669"/>
    <property type="project" value="TreeGrafter"/>
</dbReference>
<keyword evidence="2" id="KW-0808">Transferase</keyword>
<dbReference type="InterPro" id="IPR028098">
    <property type="entry name" value="Glyco_trans_4-like_N"/>
</dbReference>
<sequence length="372" mass="40994">MVCATENMMGSGRLRLALITGSFPPEICGVGDYSARLAEHLAPWCDVQVVTSCGEGGAADGLTVHRVMNSWSLRKLPFFISLIRKIAPDVIHIQYPTRGYGAGTLPYIVPLLCRLMGKPSVQTWHERPELRRFLLNAFTSDDIVVVEEDLPSNLPSLIAGYTDRKRWHHIPIASNIPAVQMSPADIFEERSRYCSEDERLVVFFGFATPEKGVEYLFDIADPATDYLVIISQLSPADGYHGRILELAGSGSWKGRCTVTGCLPQDRVARLLRSADAAVFPFVSGMRPKNGSVLAALAQGTLVVTTSTTGHGYDPRHNIFRALPGDTTAMREALGRYRATKVQPSVAMTWTTIAELHYQLYTSLVTHETHSDT</sequence>
<proteinExistence type="predicted"/>
<evidence type="ECO:0000313" key="2">
    <source>
        <dbReference type="EMBL" id="HEN43003.1"/>
    </source>
</evidence>
<reference evidence="2" key="1">
    <citation type="journal article" date="2020" name="mSystems">
        <title>Genome- and Community-Level Interaction Insights into Carbon Utilization and Element Cycling Functions of Hydrothermarchaeota in Hydrothermal Sediment.</title>
        <authorList>
            <person name="Zhou Z."/>
            <person name="Liu Y."/>
            <person name="Xu W."/>
            <person name="Pan J."/>
            <person name="Luo Z.H."/>
            <person name="Li M."/>
        </authorList>
    </citation>
    <scope>NUCLEOTIDE SEQUENCE [LARGE SCALE GENOMIC DNA]</scope>
    <source>
        <strain evidence="2">SpSt-349</strain>
    </source>
</reference>
<dbReference type="SUPFAM" id="SSF53756">
    <property type="entry name" value="UDP-Glycosyltransferase/glycogen phosphorylase"/>
    <property type="match status" value="1"/>
</dbReference>
<dbReference type="Pfam" id="PF13579">
    <property type="entry name" value="Glyco_trans_4_4"/>
    <property type="match status" value="1"/>
</dbReference>
<dbReference type="PANTHER" id="PTHR45947:SF3">
    <property type="entry name" value="SULFOQUINOVOSYL TRANSFERASE SQD2"/>
    <property type="match status" value="1"/>
</dbReference>
<dbReference type="Gene3D" id="3.40.50.2000">
    <property type="entry name" value="Glycogen Phosphorylase B"/>
    <property type="match status" value="2"/>
</dbReference>
<dbReference type="Pfam" id="PF13692">
    <property type="entry name" value="Glyco_trans_1_4"/>
    <property type="match status" value="1"/>
</dbReference>
<feature type="domain" description="Glycosyltransferase subfamily 4-like N-terminal" evidence="1">
    <location>
        <begin position="29"/>
        <end position="127"/>
    </location>
</feature>
<name>A0A831XMR5_GEOME</name>
<organism evidence="2">
    <name type="scientific">Geobacter metallireducens</name>
    <dbReference type="NCBI Taxonomy" id="28232"/>
    <lineage>
        <taxon>Bacteria</taxon>
        <taxon>Pseudomonadati</taxon>
        <taxon>Thermodesulfobacteriota</taxon>
        <taxon>Desulfuromonadia</taxon>
        <taxon>Geobacterales</taxon>
        <taxon>Geobacteraceae</taxon>
        <taxon>Geobacter</taxon>
    </lineage>
</organism>
<dbReference type="InterPro" id="IPR050194">
    <property type="entry name" value="Glycosyltransferase_grp1"/>
</dbReference>
<accession>A0A831XMR5</accession>
<dbReference type="EMBL" id="DSOV01000051">
    <property type="protein sequence ID" value="HEN43003.1"/>
    <property type="molecule type" value="Genomic_DNA"/>
</dbReference>
<evidence type="ECO:0000259" key="1">
    <source>
        <dbReference type="Pfam" id="PF13579"/>
    </source>
</evidence>
<dbReference type="AlphaFoldDB" id="A0A831XMR5"/>
<protein>
    <submittedName>
        <fullName evidence="2">Glycosyltransferase</fullName>
    </submittedName>
</protein>
<gene>
    <name evidence="2" type="ORF">ENQ87_11670</name>
</gene>
<dbReference type="PANTHER" id="PTHR45947">
    <property type="entry name" value="SULFOQUINOVOSYL TRANSFERASE SQD2"/>
    <property type="match status" value="1"/>
</dbReference>